<dbReference type="SUPFAM" id="SSF89392">
    <property type="entry name" value="Prokaryotic lipoproteins and lipoprotein localization factors"/>
    <property type="match status" value="1"/>
</dbReference>
<name>A0A543NMN1_9ACTN</name>
<dbReference type="InterPro" id="IPR029046">
    <property type="entry name" value="LolA/LolB/LppX"/>
</dbReference>
<reference evidence="1 2" key="1">
    <citation type="submission" date="2019-06" db="EMBL/GenBank/DDBJ databases">
        <title>Sequencing the genomes of 1000 actinobacteria strains.</title>
        <authorList>
            <person name="Klenk H.-P."/>
        </authorList>
    </citation>
    <scope>NUCLEOTIDE SEQUENCE [LARGE SCALE GENOMIC DNA]</scope>
    <source>
        <strain evidence="1 2">DSM 45015</strain>
    </source>
</reference>
<sequence>MLRRTTGIAAGAGIAVFASGCGLVPGLGQTPVEIVSNMAEQTAEVDSYTATMSFSEGGVGDMEMEYTAEPEPTIKMLTEYQGTESTMLMRGDEMLMEAGSGMGEMAPSSGPEWLRVGESDGLGSEMDLEAQNPAAEVEMMLAAEDVTEEGSETVEGTETTKYSGSYTVEEALAELEEGDLKDASKQYYEENNIDSIDFEVWIDDDGFPRKVNSTDGSSFDTSMTFDEFNQGVEIDYPSEDEIGSMEDMMGGLETPSY</sequence>
<evidence type="ECO:0000313" key="1">
    <source>
        <dbReference type="EMBL" id="TQN33057.1"/>
    </source>
</evidence>
<gene>
    <name evidence="1" type="ORF">FHX37_3051</name>
</gene>
<organism evidence="1 2">
    <name type="scientific">Haloactinospora alba</name>
    <dbReference type="NCBI Taxonomy" id="405555"/>
    <lineage>
        <taxon>Bacteria</taxon>
        <taxon>Bacillati</taxon>
        <taxon>Actinomycetota</taxon>
        <taxon>Actinomycetes</taxon>
        <taxon>Streptosporangiales</taxon>
        <taxon>Nocardiopsidaceae</taxon>
        <taxon>Haloactinospora</taxon>
    </lineage>
</organism>
<dbReference type="EMBL" id="VFQC01000001">
    <property type="protein sequence ID" value="TQN33057.1"/>
    <property type="molecule type" value="Genomic_DNA"/>
</dbReference>
<proteinExistence type="predicted"/>
<accession>A0A543NMN1</accession>
<dbReference type="AlphaFoldDB" id="A0A543NMN1"/>
<comment type="caution">
    <text evidence="1">The sequence shown here is derived from an EMBL/GenBank/DDBJ whole genome shotgun (WGS) entry which is preliminary data.</text>
</comment>
<evidence type="ECO:0008006" key="3">
    <source>
        <dbReference type="Google" id="ProtNLM"/>
    </source>
</evidence>
<protein>
    <recommendedName>
        <fullName evidence="3">Lipoprotein</fullName>
    </recommendedName>
</protein>
<dbReference type="Proteomes" id="UP000317422">
    <property type="component" value="Unassembled WGS sequence"/>
</dbReference>
<dbReference type="OrthoDB" id="3369896at2"/>
<evidence type="ECO:0000313" key="2">
    <source>
        <dbReference type="Proteomes" id="UP000317422"/>
    </source>
</evidence>
<dbReference type="PROSITE" id="PS51257">
    <property type="entry name" value="PROKAR_LIPOPROTEIN"/>
    <property type="match status" value="1"/>
</dbReference>
<keyword evidence="2" id="KW-1185">Reference proteome</keyword>
<dbReference type="Gene3D" id="2.50.20.20">
    <property type="match status" value="1"/>
</dbReference>
<dbReference type="RefSeq" id="WP_141924476.1">
    <property type="nucleotide sequence ID" value="NZ_VFQC01000001.1"/>
</dbReference>